<dbReference type="Proteomes" id="UP001190926">
    <property type="component" value="Unassembled WGS sequence"/>
</dbReference>
<dbReference type="GO" id="GO:0008194">
    <property type="term" value="F:UDP-glycosyltransferase activity"/>
    <property type="evidence" value="ECO:0007669"/>
    <property type="project" value="InterPro"/>
</dbReference>
<keyword evidence="6" id="KW-1185">Reference proteome</keyword>
<sequence>MGSLIDHQQHEETTTTATKQSPVAVVIVPLPAQGHLNQMLQLSCLISSYGLPVYYVGAAIHNRQAQIRINSLNPQNVAKIHFHDIPIPPFLSPPPNPNSANKFPSQLMPAMDATLSLRLPVAAYLQNMAEKFRRVIVVHDSLMSVVVQDVAEIHNAESYEFICISAFAEISFICGFLGIPFPLQHPKELPPFEEWMSDEANNFAALQSEPSNQRSGNIYNTSRSIEAPYVEFLEREGLKKSKLSWAIGPILPISSPNNLERRHACLEWLDKQEPKSVIYVSFGTTVSLSDEQNNELAHGLKRSKVKFLWVLRDADKGDVFDGDVRRAELPEGWEERVGGEGMVVREWAPQPQILGHPSIGGFMSHCGWNSCIESITMGVAIAAWPMHSDQPSNAALVADILRMGLVVREWKQRLEVVKASTVESVVRRLMASEEGDEMQKRAEELGATVRRATEAGGASRLELDSFIAHITR</sequence>
<dbReference type="Gene3D" id="3.40.50.2000">
    <property type="entry name" value="Glycogen Phosphorylase B"/>
    <property type="match status" value="2"/>
</dbReference>
<comment type="similarity">
    <text evidence="1">Belongs to the UDP-glycosyltransferase family.</text>
</comment>
<gene>
    <name evidence="5" type="ORF">C2S53_018072</name>
</gene>
<feature type="domain" description="Glycosyltransferase N-terminal" evidence="4">
    <location>
        <begin position="22"/>
        <end position="252"/>
    </location>
</feature>
<protein>
    <recommendedName>
        <fullName evidence="4">Glycosyltransferase N-terminal domain-containing protein</fullName>
    </recommendedName>
</protein>
<organism evidence="5 6">
    <name type="scientific">Perilla frutescens var. hirtella</name>
    <name type="common">Perilla citriodora</name>
    <name type="synonym">Perilla setoyensis</name>
    <dbReference type="NCBI Taxonomy" id="608512"/>
    <lineage>
        <taxon>Eukaryota</taxon>
        <taxon>Viridiplantae</taxon>
        <taxon>Streptophyta</taxon>
        <taxon>Embryophyta</taxon>
        <taxon>Tracheophyta</taxon>
        <taxon>Spermatophyta</taxon>
        <taxon>Magnoliopsida</taxon>
        <taxon>eudicotyledons</taxon>
        <taxon>Gunneridae</taxon>
        <taxon>Pentapetalae</taxon>
        <taxon>asterids</taxon>
        <taxon>lamiids</taxon>
        <taxon>Lamiales</taxon>
        <taxon>Lamiaceae</taxon>
        <taxon>Nepetoideae</taxon>
        <taxon>Elsholtzieae</taxon>
        <taxon>Perilla</taxon>
    </lineage>
</organism>
<keyword evidence="3" id="KW-0808">Transferase</keyword>
<dbReference type="InterPro" id="IPR058980">
    <property type="entry name" value="Glyco_transf_N"/>
</dbReference>
<comment type="caution">
    <text evidence="5">The sequence shown here is derived from an EMBL/GenBank/DDBJ whole genome shotgun (WGS) entry which is preliminary data.</text>
</comment>
<dbReference type="EMBL" id="SDAM02000121">
    <property type="protein sequence ID" value="KAH6828723.1"/>
    <property type="molecule type" value="Genomic_DNA"/>
</dbReference>
<dbReference type="PANTHER" id="PTHR48044:SF48">
    <property type="entry name" value="GLYCOSYLTRANSFERASE"/>
    <property type="match status" value="1"/>
</dbReference>
<keyword evidence="2" id="KW-0328">Glycosyltransferase</keyword>
<evidence type="ECO:0000313" key="5">
    <source>
        <dbReference type="EMBL" id="KAH6828723.1"/>
    </source>
</evidence>
<dbReference type="SUPFAM" id="SSF53756">
    <property type="entry name" value="UDP-Glycosyltransferase/glycogen phosphorylase"/>
    <property type="match status" value="1"/>
</dbReference>
<dbReference type="InterPro" id="IPR002213">
    <property type="entry name" value="UDP_glucos_trans"/>
</dbReference>
<evidence type="ECO:0000256" key="1">
    <source>
        <dbReference type="ARBA" id="ARBA00009995"/>
    </source>
</evidence>
<dbReference type="AlphaFoldDB" id="A0AAD4J8W4"/>
<name>A0AAD4J8W4_PERFH</name>
<accession>A0AAD4J8W4</accession>
<reference evidence="5 6" key="1">
    <citation type="journal article" date="2021" name="Nat. Commun.">
        <title>Incipient diploidization of the medicinal plant Perilla within 10,000 years.</title>
        <authorList>
            <person name="Zhang Y."/>
            <person name="Shen Q."/>
            <person name="Leng L."/>
            <person name="Zhang D."/>
            <person name="Chen S."/>
            <person name="Shi Y."/>
            <person name="Ning Z."/>
            <person name="Chen S."/>
        </authorList>
    </citation>
    <scope>NUCLEOTIDE SEQUENCE [LARGE SCALE GENOMIC DNA]</scope>
    <source>
        <strain evidence="6">cv. PC099</strain>
    </source>
</reference>
<proteinExistence type="inferred from homology"/>
<dbReference type="Pfam" id="PF26168">
    <property type="entry name" value="Glyco_transf_N"/>
    <property type="match status" value="1"/>
</dbReference>
<evidence type="ECO:0000256" key="2">
    <source>
        <dbReference type="ARBA" id="ARBA00022676"/>
    </source>
</evidence>
<dbReference type="FunFam" id="3.40.50.2000:FF:000060">
    <property type="entry name" value="Glycosyltransferase"/>
    <property type="match status" value="1"/>
</dbReference>
<evidence type="ECO:0000256" key="3">
    <source>
        <dbReference type="ARBA" id="ARBA00022679"/>
    </source>
</evidence>
<dbReference type="Pfam" id="PF00201">
    <property type="entry name" value="UDPGT"/>
    <property type="match status" value="1"/>
</dbReference>
<dbReference type="CDD" id="cd03784">
    <property type="entry name" value="GT1_Gtf-like"/>
    <property type="match status" value="1"/>
</dbReference>
<evidence type="ECO:0000259" key="4">
    <source>
        <dbReference type="Pfam" id="PF26168"/>
    </source>
</evidence>
<evidence type="ECO:0000313" key="6">
    <source>
        <dbReference type="Proteomes" id="UP001190926"/>
    </source>
</evidence>
<dbReference type="PANTHER" id="PTHR48044">
    <property type="entry name" value="GLYCOSYLTRANSFERASE"/>
    <property type="match status" value="1"/>
</dbReference>
<dbReference type="GO" id="GO:0016138">
    <property type="term" value="P:glycoside biosynthetic process"/>
    <property type="evidence" value="ECO:0007669"/>
    <property type="project" value="UniProtKB-ARBA"/>
</dbReference>